<dbReference type="Pfam" id="PF02626">
    <property type="entry name" value="CT_A_B"/>
    <property type="match status" value="1"/>
</dbReference>
<dbReference type="InterPro" id="IPR029000">
    <property type="entry name" value="Cyclophilin-like_dom_sf"/>
</dbReference>
<evidence type="ECO:0000256" key="3">
    <source>
        <dbReference type="ARBA" id="ARBA00022840"/>
    </source>
</evidence>
<sequence>MIEVLSSGPLLTVQDLGRRGYRNVGVATSGAFDQRAHRFANAVVGNSAEAATLEITLGGLSVRTDRAVTIALAGARTPVRTSAGAAAVDFGRPVTLPAGCVLMLGTPPSGVRTYLAVRGGFDVPSVLGSRSIDTLSALGGRALGPGDRLPVGDLLAGDPLDVPLPPLSEAGPVRVHPGPQRDWFTEPAWPTLLGTSWLVRAASNRVGLRLDGPRLERRRPDELPSAATLPGTIQVPPDGRPIVLGPDGPVTGGYPVIAVVHSTELSRLAQLRPGDAFALAAVC</sequence>
<organism evidence="5 6">
    <name type="scientific">Jatrophihabitans telluris</name>
    <dbReference type="NCBI Taxonomy" id="2038343"/>
    <lineage>
        <taxon>Bacteria</taxon>
        <taxon>Bacillati</taxon>
        <taxon>Actinomycetota</taxon>
        <taxon>Actinomycetes</taxon>
        <taxon>Jatrophihabitantales</taxon>
        <taxon>Jatrophihabitantaceae</taxon>
        <taxon>Jatrophihabitans</taxon>
    </lineage>
</organism>
<feature type="domain" description="Carboxyltransferase" evidence="4">
    <location>
        <begin position="23"/>
        <end position="283"/>
    </location>
</feature>
<dbReference type="NCBIfam" id="TIGR00724">
    <property type="entry name" value="urea_amlyse_rel"/>
    <property type="match status" value="1"/>
</dbReference>
<proteinExistence type="predicted"/>
<name>A0ABY4R3A5_9ACTN</name>
<reference evidence="5" key="1">
    <citation type="journal article" date="2018" name="Int. J. Syst. Evol. Microbiol.">
        <title>Jatrophihabitans telluris sp. nov., isolated from sediment soil of lava forest wetlands and the emended description of the genus Jatrophihabitans.</title>
        <authorList>
            <person name="Lee K.C."/>
            <person name="Suh M.K."/>
            <person name="Eom M.K."/>
            <person name="Kim K.K."/>
            <person name="Kim J.S."/>
            <person name="Kim D.S."/>
            <person name="Ko S.H."/>
            <person name="Shin Y.K."/>
            <person name="Lee J.S."/>
        </authorList>
    </citation>
    <scope>NUCLEOTIDE SEQUENCE</scope>
    <source>
        <strain evidence="5">N237</strain>
    </source>
</reference>
<evidence type="ECO:0000313" key="5">
    <source>
        <dbReference type="EMBL" id="UQX89610.1"/>
    </source>
</evidence>
<evidence type="ECO:0000256" key="2">
    <source>
        <dbReference type="ARBA" id="ARBA00022801"/>
    </source>
</evidence>
<dbReference type="Proteomes" id="UP001056336">
    <property type="component" value="Chromosome"/>
</dbReference>
<dbReference type="EMBL" id="CP097332">
    <property type="protein sequence ID" value="UQX89610.1"/>
    <property type="molecule type" value="Genomic_DNA"/>
</dbReference>
<reference evidence="5" key="2">
    <citation type="submission" date="2022-05" db="EMBL/GenBank/DDBJ databases">
        <authorList>
            <person name="Kim J.-S."/>
            <person name="Lee K."/>
            <person name="Suh M."/>
            <person name="Eom M."/>
            <person name="Kim J.-S."/>
            <person name="Kim D.-S."/>
            <person name="Ko S.-H."/>
            <person name="Shin Y."/>
            <person name="Lee J.-S."/>
        </authorList>
    </citation>
    <scope>NUCLEOTIDE SEQUENCE</scope>
    <source>
        <strain evidence="5">N237</strain>
    </source>
</reference>
<keyword evidence="3" id="KW-0067">ATP-binding</keyword>
<gene>
    <name evidence="5" type="ORF">M6D93_06275</name>
</gene>
<dbReference type="InterPro" id="IPR052708">
    <property type="entry name" value="PxpC"/>
</dbReference>
<dbReference type="SMART" id="SM00797">
    <property type="entry name" value="AHS2"/>
    <property type="match status" value="1"/>
</dbReference>
<keyword evidence="6" id="KW-1185">Reference proteome</keyword>
<keyword evidence="2" id="KW-0378">Hydrolase</keyword>
<evidence type="ECO:0000256" key="1">
    <source>
        <dbReference type="ARBA" id="ARBA00022741"/>
    </source>
</evidence>
<protein>
    <submittedName>
        <fullName evidence="5">Biotin-dependent carboxyltransferase family protein</fullName>
    </submittedName>
</protein>
<evidence type="ECO:0000313" key="6">
    <source>
        <dbReference type="Proteomes" id="UP001056336"/>
    </source>
</evidence>
<keyword evidence="1" id="KW-0547">Nucleotide-binding</keyword>
<dbReference type="Gene3D" id="2.40.100.10">
    <property type="entry name" value="Cyclophilin-like"/>
    <property type="match status" value="1"/>
</dbReference>
<evidence type="ECO:0000259" key="4">
    <source>
        <dbReference type="SMART" id="SM00797"/>
    </source>
</evidence>
<dbReference type="InterPro" id="IPR003778">
    <property type="entry name" value="CT_A_B"/>
</dbReference>
<accession>A0ABY4R3A5</accession>
<dbReference type="PANTHER" id="PTHR43309:SF3">
    <property type="entry name" value="5-OXOPROLINASE SUBUNIT C"/>
    <property type="match status" value="1"/>
</dbReference>
<dbReference type="SUPFAM" id="SSF50891">
    <property type="entry name" value="Cyclophilin-like"/>
    <property type="match status" value="1"/>
</dbReference>
<dbReference type="PANTHER" id="PTHR43309">
    <property type="entry name" value="5-OXOPROLINASE SUBUNIT C"/>
    <property type="match status" value="1"/>
</dbReference>
<dbReference type="RefSeq" id="WP_249773506.1">
    <property type="nucleotide sequence ID" value="NZ_CP097332.1"/>
</dbReference>